<dbReference type="GO" id="GO:0042101">
    <property type="term" value="C:T cell receptor complex"/>
    <property type="evidence" value="ECO:0007669"/>
    <property type="project" value="UniProtKB-KW"/>
</dbReference>
<dbReference type="PROSITE" id="PS50835">
    <property type="entry name" value="IG_LIKE"/>
    <property type="match status" value="2"/>
</dbReference>
<dbReference type="AlphaFoldDB" id="A0A8T2MS66"/>
<evidence type="ECO:0000259" key="7">
    <source>
        <dbReference type="PROSITE" id="PS50835"/>
    </source>
</evidence>
<comment type="caution">
    <text evidence="8">The sequence shown here is derived from an EMBL/GenBank/DDBJ whole genome shotgun (WGS) entry which is preliminary data.</text>
</comment>
<dbReference type="InterPro" id="IPR013106">
    <property type="entry name" value="Ig_V-set"/>
</dbReference>
<dbReference type="Gene3D" id="2.60.40.10">
    <property type="entry name" value="Immunoglobulins"/>
    <property type="match status" value="3"/>
</dbReference>
<evidence type="ECO:0000256" key="5">
    <source>
        <dbReference type="ARBA" id="ARBA00043266"/>
    </source>
</evidence>
<feature type="chain" id="PRO_5035777032" description="Ig-like domain-containing protein" evidence="6">
    <location>
        <begin position="21"/>
        <end position="325"/>
    </location>
</feature>
<keyword evidence="2" id="KW-1064">Adaptive immunity</keyword>
<feature type="domain" description="Ig-like" evidence="7">
    <location>
        <begin position="154"/>
        <end position="258"/>
    </location>
</feature>
<feature type="domain" description="Ig-like" evidence="7">
    <location>
        <begin position="22"/>
        <end position="126"/>
    </location>
</feature>
<keyword evidence="1 6" id="KW-0732">Signal</keyword>
<dbReference type="Pfam" id="PF07686">
    <property type="entry name" value="V-set"/>
    <property type="match status" value="3"/>
</dbReference>
<dbReference type="InterPro" id="IPR013783">
    <property type="entry name" value="Ig-like_fold"/>
</dbReference>
<dbReference type="Proteomes" id="UP000824540">
    <property type="component" value="Unassembled WGS sequence"/>
</dbReference>
<keyword evidence="3" id="KW-0675">Receptor</keyword>
<dbReference type="InterPro" id="IPR036179">
    <property type="entry name" value="Ig-like_dom_sf"/>
</dbReference>
<reference evidence="8" key="1">
    <citation type="thesis" date="2021" institute="BYU ScholarsArchive" country="Provo, UT, USA">
        <title>Applications of and Algorithms for Genome Assembly and Genomic Analyses with an Emphasis on Marine Teleosts.</title>
        <authorList>
            <person name="Pickett B.D."/>
        </authorList>
    </citation>
    <scope>NUCLEOTIDE SEQUENCE</scope>
    <source>
        <strain evidence="8">HI-2016</strain>
    </source>
</reference>
<dbReference type="PANTHER" id="PTHR19367:SF18">
    <property type="entry name" value="T CELL RECEPTOR ALPHA VARIABLE 16"/>
    <property type="match status" value="1"/>
</dbReference>
<dbReference type="SMART" id="SM00409">
    <property type="entry name" value="IG"/>
    <property type="match status" value="3"/>
</dbReference>
<sequence>MDIGLKIVAIVYLCFVGCRAEDTVTQMREDVIAFEGQTVTFDCTYSSSSTQKYLFWYIQYPNGFPKYILRRDTVGAGETVPEFKERFGSELNKTSSSVPLTIQKMQLSDSAVYYCALRPTVTEELNSPVNTILRESEWRTCSALVLALSNSVEDKITSAATSVYCVEGDSVKFSCNYTGSARSLQWYRQYPRSKPEFIILRVVSGVTTEGQFTINLDENKRHVDLKISSAEVSDSALYYCALEPTDAITSKSKEEHVSEGSSVTLSCNYTSANPSNLQWYRQYSGSSPEFLIRVFVSSETDDKDGFIVKHDKQSKSGFPLERKSN</sequence>
<proteinExistence type="predicted"/>
<evidence type="ECO:0000256" key="3">
    <source>
        <dbReference type="ARBA" id="ARBA00023170"/>
    </source>
</evidence>
<accession>A0A8T2MS66</accession>
<organism evidence="8 9">
    <name type="scientific">Albula glossodonta</name>
    <name type="common">roundjaw bonefish</name>
    <dbReference type="NCBI Taxonomy" id="121402"/>
    <lineage>
        <taxon>Eukaryota</taxon>
        <taxon>Metazoa</taxon>
        <taxon>Chordata</taxon>
        <taxon>Craniata</taxon>
        <taxon>Vertebrata</taxon>
        <taxon>Euteleostomi</taxon>
        <taxon>Actinopterygii</taxon>
        <taxon>Neopterygii</taxon>
        <taxon>Teleostei</taxon>
        <taxon>Albuliformes</taxon>
        <taxon>Albulidae</taxon>
        <taxon>Albula</taxon>
    </lineage>
</organism>
<dbReference type="OrthoDB" id="9631130at2759"/>
<dbReference type="InterPro" id="IPR051287">
    <property type="entry name" value="TCR_variable_region"/>
</dbReference>
<dbReference type="InterPro" id="IPR007110">
    <property type="entry name" value="Ig-like_dom"/>
</dbReference>
<feature type="signal peptide" evidence="6">
    <location>
        <begin position="1"/>
        <end position="20"/>
    </location>
</feature>
<dbReference type="GO" id="GO:0002250">
    <property type="term" value="P:adaptive immune response"/>
    <property type="evidence" value="ECO:0007669"/>
    <property type="project" value="UniProtKB-KW"/>
</dbReference>
<keyword evidence="5" id="KW-1279">T cell receptor</keyword>
<dbReference type="PANTHER" id="PTHR19367">
    <property type="entry name" value="T-CELL RECEPTOR ALPHA CHAIN V REGION"/>
    <property type="match status" value="1"/>
</dbReference>
<gene>
    <name evidence="8" type="ORF">JZ751_019732</name>
</gene>
<evidence type="ECO:0000313" key="9">
    <source>
        <dbReference type="Proteomes" id="UP000824540"/>
    </source>
</evidence>
<dbReference type="InterPro" id="IPR003599">
    <property type="entry name" value="Ig_sub"/>
</dbReference>
<keyword evidence="5" id="KW-0391">Immunity</keyword>
<keyword evidence="4" id="KW-0393">Immunoglobulin domain</keyword>
<evidence type="ECO:0000256" key="6">
    <source>
        <dbReference type="SAM" id="SignalP"/>
    </source>
</evidence>
<keyword evidence="9" id="KW-1185">Reference proteome</keyword>
<protein>
    <recommendedName>
        <fullName evidence="7">Ig-like domain-containing protein</fullName>
    </recommendedName>
</protein>
<evidence type="ECO:0000313" key="8">
    <source>
        <dbReference type="EMBL" id="KAG9331219.1"/>
    </source>
</evidence>
<evidence type="ECO:0000256" key="2">
    <source>
        <dbReference type="ARBA" id="ARBA00023130"/>
    </source>
</evidence>
<dbReference type="SMART" id="SM00406">
    <property type="entry name" value="IGv"/>
    <property type="match status" value="2"/>
</dbReference>
<name>A0A8T2MS66_9TELE</name>
<evidence type="ECO:0000256" key="1">
    <source>
        <dbReference type="ARBA" id="ARBA00022729"/>
    </source>
</evidence>
<evidence type="ECO:0000256" key="4">
    <source>
        <dbReference type="ARBA" id="ARBA00023319"/>
    </source>
</evidence>
<dbReference type="SUPFAM" id="SSF48726">
    <property type="entry name" value="Immunoglobulin"/>
    <property type="match status" value="3"/>
</dbReference>
<dbReference type="EMBL" id="JAFBMS010000365">
    <property type="protein sequence ID" value="KAG9331219.1"/>
    <property type="molecule type" value="Genomic_DNA"/>
</dbReference>